<dbReference type="OMA" id="WSSPTMK"/>
<keyword evidence="4" id="KW-0378">Hydrolase</keyword>
<dbReference type="SUPFAM" id="SSF51445">
    <property type="entry name" value="(Trans)glycosidases"/>
    <property type="match status" value="1"/>
</dbReference>
<gene>
    <name evidence="4" type="ORF">BSAL_21605</name>
</gene>
<dbReference type="GO" id="GO:0009253">
    <property type="term" value="P:peptidoglycan catabolic process"/>
    <property type="evidence" value="ECO:0007669"/>
    <property type="project" value="InterPro"/>
</dbReference>
<dbReference type="InterPro" id="IPR051595">
    <property type="entry name" value="GH25_Enzymes"/>
</dbReference>
<organism evidence="4 5">
    <name type="scientific">Bodo saltans</name>
    <name type="common">Flagellated protozoan</name>
    <dbReference type="NCBI Taxonomy" id="75058"/>
    <lineage>
        <taxon>Eukaryota</taxon>
        <taxon>Discoba</taxon>
        <taxon>Euglenozoa</taxon>
        <taxon>Kinetoplastea</taxon>
        <taxon>Metakinetoplastina</taxon>
        <taxon>Eubodonida</taxon>
        <taxon>Bodonidae</taxon>
        <taxon>Bodo</taxon>
    </lineage>
</organism>
<dbReference type="GO" id="GO:0016998">
    <property type="term" value="P:cell wall macromolecule catabolic process"/>
    <property type="evidence" value="ECO:0007669"/>
    <property type="project" value="InterPro"/>
</dbReference>
<keyword evidence="2" id="KW-0732">Signal</keyword>
<dbReference type="VEuPathDB" id="TriTrypDB:BSAL_21605"/>
<evidence type="ECO:0000256" key="1">
    <source>
        <dbReference type="ARBA" id="ARBA00010646"/>
    </source>
</evidence>
<dbReference type="OrthoDB" id="2251794at2759"/>
<evidence type="ECO:0000256" key="2">
    <source>
        <dbReference type="ARBA" id="ARBA00022729"/>
    </source>
</evidence>
<accession>A0A0S4KL11</accession>
<dbReference type="AlphaFoldDB" id="A0A0S4KL11"/>
<dbReference type="PANTHER" id="PTHR23208:SF36">
    <property type="entry name" value="LYSOZYME-RELATED"/>
    <property type="match status" value="1"/>
</dbReference>
<protein>
    <submittedName>
        <fullName evidence="4">Glycoside hydrolase, putative</fullName>
    </submittedName>
</protein>
<keyword evidence="5" id="KW-1185">Reference proteome</keyword>
<dbReference type="GO" id="GO:0003796">
    <property type="term" value="F:lysozyme activity"/>
    <property type="evidence" value="ECO:0007669"/>
    <property type="project" value="InterPro"/>
</dbReference>
<dbReference type="Proteomes" id="UP000051952">
    <property type="component" value="Unassembled WGS sequence"/>
</dbReference>
<evidence type="ECO:0000313" key="5">
    <source>
        <dbReference type="Proteomes" id="UP000051952"/>
    </source>
</evidence>
<proteinExistence type="inferred from homology"/>
<sequence>MCTLGEQCGGGSSSAAASSSSDDVEIIPLINASKARAADGSCSGYCRTVISGLCPGDASCMTDGGSCGGSSSGSGSNPNPPPPPPPPGSSALGGDVCTYSSSSAWSCAVNAGWSFMIVRSYQSYGAADPNALPTIQAAKAGGVSVTDVYHFPCAFGVSASQQVSDDLNGVGSGNFGTMWFDIETNPSSGCGWFNGVGSGNFGTMWFHIETNPSSGCGWSSDTSSNCNFLSELISAGSSLGVSMGVYSSTYMWSSIMGSSCTAGADSGLPLWYAHYDNSPSFGDFSSFGGWSSPTMKQYSDDSSIGSGCGISADADYAE</sequence>
<dbReference type="InterPro" id="IPR002053">
    <property type="entry name" value="Glyco_hydro_25"/>
</dbReference>
<dbReference type="Pfam" id="PF01183">
    <property type="entry name" value="Glyco_hydro_25"/>
    <property type="match status" value="1"/>
</dbReference>
<comment type="similarity">
    <text evidence="1">Belongs to the glycosyl hydrolase 25 family.</text>
</comment>
<dbReference type="PANTHER" id="PTHR23208">
    <property type="entry name" value="LYSOZYME PROTEIN"/>
    <property type="match status" value="1"/>
</dbReference>
<feature type="region of interest" description="Disordered" evidence="3">
    <location>
        <begin position="70"/>
        <end position="92"/>
    </location>
</feature>
<dbReference type="CDD" id="cd06416">
    <property type="entry name" value="GH25_Lys1-like"/>
    <property type="match status" value="1"/>
</dbReference>
<name>A0A0S4KL11_BODSA</name>
<evidence type="ECO:0000256" key="3">
    <source>
        <dbReference type="SAM" id="MobiDB-lite"/>
    </source>
</evidence>
<dbReference type="EMBL" id="CYKH01001744">
    <property type="protein sequence ID" value="CUI15047.1"/>
    <property type="molecule type" value="Genomic_DNA"/>
</dbReference>
<dbReference type="GO" id="GO:0007165">
    <property type="term" value="P:signal transduction"/>
    <property type="evidence" value="ECO:0007669"/>
    <property type="project" value="TreeGrafter"/>
</dbReference>
<evidence type="ECO:0000313" key="4">
    <source>
        <dbReference type="EMBL" id="CUI15047.1"/>
    </source>
</evidence>
<dbReference type="InterPro" id="IPR017853">
    <property type="entry name" value="GH"/>
</dbReference>
<dbReference type="Gene3D" id="3.20.20.80">
    <property type="entry name" value="Glycosidases"/>
    <property type="match status" value="1"/>
</dbReference>
<dbReference type="PROSITE" id="PS51904">
    <property type="entry name" value="GLYCOSYL_HYDROL_F25_2"/>
    <property type="match status" value="1"/>
</dbReference>
<reference evidence="5" key="1">
    <citation type="submission" date="2015-09" db="EMBL/GenBank/DDBJ databases">
        <authorList>
            <consortium name="Pathogen Informatics"/>
        </authorList>
    </citation>
    <scope>NUCLEOTIDE SEQUENCE [LARGE SCALE GENOMIC DNA]</scope>
    <source>
        <strain evidence="5">Lake Konstanz</strain>
    </source>
</reference>
<feature type="compositionally biased region" description="Pro residues" evidence="3">
    <location>
        <begin position="78"/>
        <end position="88"/>
    </location>
</feature>